<dbReference type="InterPro" id="IPR004511">
    <property type="entry name" value="PAPS/APS_Rdtase"/>
</dbReference>
<evidence type="ECO:0000256" key="3">
    <source>
        <dbReference type="HAMAP-Rule" id="MF_00063"/>
    </source>
</evidence>
<dbReference type="GO" id="GO:0043866">
    <property type="term" value="F:adenylyl-sulfate reductase (thioredoxin) activity"/>
    <property type="evidence" value="ECO:0007669"/>
    <property type="project" value="UniProtKB-EC"/>
</dbReference>
<dbReference type="NCBIfam" id="TIGR00434">
    <property type="entry name" value="cysH"/>
    <property type="match status" value="1"/>
</dbReference>
<dbReference type="HAMAP" id="MF_00063">
    <property type="entry name" value="CysH"/>
    <property type="match status" value="1"/>
</dbReference>
<feature type="domain" description="Phosphoadenosine phosphosulphate reductase" evidence="4">
    <location>
        <begin position="334"/>
        <end position="523"/>
    </location>
</feature>
<sequence length="573" mass="63421">MFYLDIRSLGTVISVQPERGARPARQGMMPMSGVTDAATIHSIPPTIPSDWQALSALDLIRAAWDAHGEKFALVSSFGADSAVLLHLAAQVDPAIPVLTLDTQKLFPATHRYRDTLTEALGLTNVRLIRPDAETVAAHDPVGLLFDQDPDACCDLRKVQPLALALRPYTVWATGRRRDQAQTRQGIARVEAEDGRLKLSPLSDWTEAEVEAYRLTHGLPAHPLVEQGYRSIGCLSCTTPVLEGEDARAGRWRGREKTECGLHRATPVVPLFPAPATPLPPQVSPVLSGASVSHSSPVPPVLEPANSSDRLTDLDALEAQSIFIFREAFARIRPLALLWSLGKDSNVMIWLARKAFLGELPFPVAHLDTGLEFDETYAFRDRYAKEWNLNLIADACPPIEATDPTLPPGARVAARKSLGLAQAVDKYGFAGIFAGIRRDEQATRAKERVFSPRGLDGTWDVRDQPPEFWDQFNADFPPGTHIRIHPLLHWTELDIWRYIRREGIPVCELYFAKNGKRYRSLGEKGITEPFDSTAATIDEIIAELAATRTSERSGRTMDHESEDVFERLRAGGYL</sequence>
<dbReference type="Gene3D" id="3.40.50.620">
    <property type="entry name" value="HUPs"/>
    <property type="match status" value="2"/>
</dbReference>
<keyword evidence="6" id="KW-1185">Reference proteome</keyword>
<keyword evidence="3" id="KW-0411">Iron-sulfur</keyword>
<dbReference type="NCBIfam" id="NF002537">
    <property type="entry name" value="PRK02090.1"/>
    <property type="match status" value="1"/>
</dbReference>
<keyword evidence="3" id="KW-0408">Iron</keyword>
<comment type="cofactor">
    <cofactor evidence="3">
        <name>[4Fe-4S] cluster</name>
        <dbReference type="ChEBI" id="CHEBI:49883"/>
    </cofactor>
    <text evidence="3">Binds 1 [4Fe-4S] cluster per subunit.</text>
</comment>
<dbReference type="PANTHER" id="PTHR43196">
    <property type="entry name" value="SULFATE ADENYLYLTRANSFERASE SUBUNIT 2"/>
    <property type="match status" value="1"/>
</dbReference>
<proteinExistence type="inferred from homology"/>
<protein>
    <recommendedName>
        <fullName evidence="3">Adenosine 5'-phosphosulfate reductase</fullName>
        <shortName evidence="3">APS reductase</shortName>
        <ecNumber evidence="3">1.8.4.10</ecNumber>
    </recommendedName>
    <alternativeName>
        <fullName evidence="3">5'-adenylylsulfate reductase</fullName>
    </alternativeName>
    <alternativeName>
        <fullName evidence="3">Thioredoxin-dependent 5'-adenylylsulfate reductase</fullName>
    </alternativeName>
</protein>
<dbReference type="NCBIfam" id="NF003587">
    <property type="entry name" value="PRK05253.1"/>
    <property type="match status" value="1"/>
</dbReference>
<dbReference type="EMBL" id="NOXS01000032">
    <property type="protein sequence ID" value="OYQ18506.1"/>
    <property type="molecule type" value="Genomic_DNA"/>
</dbReference>
<comment type="pathway">
    <text evidence="3">Sulfur metabolism; hydrogen sulfide biosynthesis; sulfite from sulfate.</text>
</comment>
<name>A0A255XNF9_9PROT</name>
<feature type="binding site" evidence="3">
    <location>
        <position position="153"/>
    </location>
    <ligand>
        <name>[4Fe-4S] cluster</name>
        <dbReference type="ChEBI" id="CHEBI:49883"/>
    </ligand>
</feature>
<dbReference type="GO" id="GO:0019379">
    <property type="term" value="P:sulfate assimilation, phosphoadenylyl sulfate reduction by phosphoadenylyl-sulfate reductase (thioredoxin)"/>
    <property type="evidence" value="ECO:0007669"/>
    <property type="project" value="UniProtKB-UniRule"/>
</dbReference>
<evidence type="ECO:0000313" key="5">
    <source>
        <dbReference type="EMBL" id="OYQ18506.1"/>
    </source>
</evidence>
<organism evidence="5 6">
    <name type="scientific">Elstera cyanobacteriorum</name>
    <dbReference type="NCBI Taxonomy" id="2022747"/>
    <lineage>
        <taxon>Bacteria</taxon>
        <taxon>Pseudomonadati</taxon>
        <taxon>Pseudomonadota</taxon>
        <taxon>Alphaproteobacteria</taxon>
        <taxon>Rhodospirillales</taxon>
        <taxon>Rhodospirillaceae</taxon>
        <taxon>Elstera</taxon>
    </lineage>
</organism>
<accession>A0A255XNF9</accession>
<comment type="catalytic activity">
    <reaction evidence="3">
        <text>[thioredoxin]-disulfide + sulfite + AMP + 2 H(+) = adenosine 5'-phosphosulfate + [thioredoxin]-dithiol</text>
        <dbReference type="Rhea" id="RHEA:21976"/>
        <dbReference type="Rhea" id="RHEA-COMP:10698"/>
        <dbReference type="Rhea" id="RHEA-COMP:10700"/>
        <dbReference type="ChEBI" id="CHEBI:15378"/>
        <dbReference type="ChEBI" id="CHEBI:17359"/>
        <dbReference type="ChEBI" id="CHEBI:29950"/>
        <dbReference type="ChEBI" id="CHEBI:50058"/>
        <dbReference type="ChEBI" id="CHEBI:58243"/>
        <dbReference type="ChEBI" id="CHEBI:456215"/>
        <dbReference type="EC" id="1.8.4.10"/>
    </reaction>
</comment>
<evidence type="ECO:0000259" key="4">
    <source>
        <dbReference type="Pfam" id="PF01507"/>
    </source>
</evidence>
<feature type="active site" description="Nucleophile; cysteine thiosulfonate intermediate" evidence="3">
    <location>
        <position position="259"/>
    </location>
</feature>
<evidence type="ECO:0000256" key="2">
    <source>
        <dbReference type="ARBA" id="ARBA00023002"/>
    </source>
</evidence>
<reference evidence="5 6" key="1">
    <citation type="submission" date="2017-07" db="EMBL/GenBank/DDBJ databases">
        <title>Elstera cyanobacteriorum sp. nov., a novel bacterium isolated from cyanobacterial aggregates in a eutrophic lake.</title>
        <authorList>
            <person name="Cai H."/>
        </authorList>
    </citation>
    <scope>NUCLEOTIDE SEQUENCE [LARGE SCALE GENOMIC DNA]</scope>
    <source>
        <strain evidence="5 6">TH019</strain>
    </source>
</reference>
<dbReference type="InterPro" id="IPR014729">
    <property type="entry name" value="Rossmann-like_a/b/a_fold"/>
</dbReference>
<keyword evidence="2 3" id="KW-0560">Oxidoreductase</keyword>
<dbReference type="PANTHER" id="PTHR43196:SF1">
    <property type="entry name" value="SULFATE ADENYLYLTRANSFERASE SUBUNIT 2"/>
    <property type="match status" value="1"/>
</dbReference>
<dbReference type="CDD" id="cd23945">
    <property type="entry name" value="PAPS_reductase"/>
    <property type="match status" value="1"/>
</dbReference>
<dbReference type="EC" id="1.8.4.10" evidence="3"/>
<dbReference type="OrthoDB" id="9772604at2"/>
<dbReference type="GO" id="GO:0070814">
    <property type="term" value="P:hydrogen sulfide biosynthetic process"/>
    <property type="evidence" value="ECO:0007669"/>
    <property type="project" value="UniProtKB-UniRule"/>
</dbReference>
<feature type="binding site" evidence="3">
    <location>
        <position position="233"/>
    </location>
    <ligand>
        <name>[4Fe-4S] cluster</name>
        <dbReference type="ChEBI" id="CHEBI:49883"/>
    </ligand>
</feature>
<evidence type="ECO:0000313" key="6">
    <source>
        <dbReference type="Proteomes" id="UP000216361"/>
    </source>
</evidence>
<gene>
    <name evidence="3" type="primary">cysH</name>
    <name evidence="5" type="ORF">CHR90_09485</name>
</gene>
<dbReference type="GO" id="GO:0004604">
    <property type="term" value="F:phosphoadenylyl-sulfate reductase (thioredoxin) activity"/>
    <property type="evidence" value="ECO:0007669"/>
    <property type="project" value="UniProtKB-UniRule"/>
</dbReference>
<comment type="function">
    <text evidence="3">Catalyzes the formation of sulfite from adenosine 5'-phosphosulfate (APS) using thioredoxin as an electron donor.</text>
</comment>
<dbReference type="Pfam" id="PF01507">
    <property type="entry name" value="PAPS_reduct"/>
    <property type="match status" value="2"/>
</dbReference>
<dbReference type="InterPro" id="IPR050128">
    <property type="entry name" value="Sulfate_adenylyltrnsfr_sub2"/>
</dbReference>
<dbReference type="Proteomes" id="UP000216361">
    <property type="component" value="Unassembled WGS sequence"/>
</dbReference>
<feature type="binding site" evidence="3">
    <location>
        <position position="152"/>
    </location>
    <ligand>
        <name>[4Fe-4S] cluster</name>
        <dbReference type="ChEBI" id="CHEBI:49883"/>
    </ligand>
</feature>
<comment type="similarity">
    <text evidence="1 3">Belongs to the PAPS reductase family. CysH subfamily.</text>
</comment>
<dbReference type="SUPFAM" id="SSF52402">
    <property type="entry name" value="Adenine nucleotide alpha hydrolases-like"/>
    <property type="match status" value="2"/>
</dbReference>
<feature type="binding site" evidence="3">
    <location>
        <position position="236"/>
    </location>
    <ligand>
        <name>[4Fe-4S] cluster</name>
        <dbReference type="ChEBI" id="CHEBI:49883"/>
    </ligand>
</feature>
<evidence type="ECO:0000256" key="1">
    <source>
        <dbReference type="ARBA" id="ARBA00009732"/>
    </source>
</evidence>
<dbReference type="AlphaFoldDB" id="A0A255XNF9"/>
<feature type="domain" description="Phosphoadenosine phosphosulphate reductase" evidence="4">
    <location>
        <begin position="72"/>
        <end position="239"/>
    </location>
</feature>
<dbReference type="InterPro" id="IPR002500">
    <property type="entry name" value="PAPS_reduct_dom"/>
</dbReference>
<keyword evidence="3" id="KW-0479">Metal-binding</keyword>
<dbReference type="GO" id="GO:0046872">
    <property type="term" value="F:metal ion binding"/>
    <property type="evidence" value="ECO:0007669"/>
    <property type="project" value="UniProtKB-KW"/>
</dbReference>
<dbReference type="GO" id="GO:0051539">
    <property type="term" value="F:4 iron, 4 sulfur cluster binding"/>
    <property type="evidence" value="ECO:0007669"/>
    <property type="project" value="UniProtKB-UniRule"/>
</dbReference>
<comment type="subcellular location">
    <subcellularLocation>
        <location evidence="3">Cytoplasm</location>
    </subcellularLocation>
</comment>
<keyword evidence="3" id="KW-0963">Cytoplasm</keyword>
<comment type="caution">
    <text evidence="5">The sequence shown here is derived from an EMBL/GenBank/DDBJ whole genome shotgun (WGS) entry which is preliminary data.</text>
</comment>
<dbReference type="GO" id="GO:0005737">
    <property type="term" value="C:cytoplasm"/>
    <property type="evidence" value="ECO:0007669"/>
    <property type="project" value="UniProtKB-SubCell"/>
</dbReference>